<sequence>MLPTVFSVAGTILFFNNVALAQQSLASLQSIQSAQAVTVAVTPPKLSDGTAKVAITNTDMFPHIVFVQIFNKNAKKTPVAEISTTVKPFETLKLDAKPQVPKAVFESGLQWVTYQDIGDLGPAVKDNHFQLPFAPNTKVRVCQSADGPQTTHGGEKIDAVDFCVAEKTPIVAARAGVVIAVVQHFTEGGMNPALLLKANTIRILHRDGLISVYSHIYTNSATVKVGQQVQQGQQIALEGNVGYSSGPHLHFEVLEGQAKLNSQQTLFHLVPIRFFNKNNNEIKIKHDTHYTADGLTSSPGASQSK</sequence>
<dbReference type="SUPFAM" id="SSF51261">
    <property type="entry name" value="Duplicated hybrid motif"/>
    <property type="match status" value="1"/>
</dbReference>
<accession>A0A2T0XD78</accession>
<dbReference type="PANTHER" id="PTHR21666">
    <property type="entry name" value="PEPTIDASE-RELATED"/>
    <property type="match status" value="1"/>
</dbReference>
<evidence type="ECO:0000313" key="3">
    <source>
        <dbReference type="EMBL" id="PRY96888.1"/>
    </source>
</evidence>
<reference evidence="3 4" key="1">
    <citation type="submission" date="2018-03" db="EMBL/GenBank/DDBJ databases">
        <title>Genomic Encyclopedia of Type Strains, Phase III (KMG-III): the genomes of soil and plant-associated and newly described type strains.</title>
        <authorList>
            <person name="Whitman W."/>
        </authorList>
    </citation>
    <scope>NUCLEOTIDE SEQUENCE [LARGE SCALE GENOMIC DNA]</scope>
    <source>
        <strain evidence="3 4">MWH-P2sevCIIIb</strain>
    </source>
</reference>
<dbReference type="Pfam" id="PF01551">
    <property type="entry name" value="Peptidase_M23"/>
    <property type="match status" value="1"/>
</dbReference>
<dbReference type="InterPro" id="IPR016047">
    <property type="entry name" value="M23ase_b-sheet_dom"/>
</dbReference>
<evidence type="ECO:0000313" key="4">
    <source>
        <dbReference type="Proteomes" id="UP000238308"/>
    </source>
</evidence>
<dbReference type="AlphaFoldDB" id="A0A2T0XD78"/>
<dbReference type="PANTHER" id="PTHR21666:SF270">
    <property type="entry name" value="MUREIN HYDROLASE ACTIVATOR ENVC"/>
    <property type="match status" value="1"/>
</dbReference>
<feature type="chain" id="PRO_5015637482" evidence="1">
    <location>
        <begin position="22"/>
        <end position="305"/>
    </location>
</feature>
<dbReference type="Proteomes" id="UP000238308">
    <property type="component" value="Unassembled WGS sequence"/>
</dbReference>
<proteinExistence type="predicted"/>
<name>A0A2T0XD78_9BURK</name>
<protein>
    <submittedName>
        <fullName evidence="3">Murein DD-endopeptidase MepM/ murein hydrolase activator NlpD</fullName>
    </submittedName>
</protein>
<dbReference type="EMBL" id="PVTV01000016">
    <property type="protein sequence ID" value="PRY96888.1"/>
    <property type="molecule type" value="Genomic_DNA"/>
</dbReference>
<gene>
    <name evidence="3" type="ORF">BCM14_2646</name>
</gene>
<dbReference type="InterPro" id="IPR011055">
    <property type="entry name" value="Dup_hybrid_motif"/>
</dbReference>
<keyword evidence="1" id="KW-0732">Signal</keyword>
<organism evidence="3 4">
    <name type="scientific">Jezberella montanilacus</name>
    <dbReference type="NCBI Taxonomy" id="323426"/>
    <lineage>
        <taxon>Bacteria</taxon>
        <taxon>Pseudomonadati</taxon>
        <taxon>Pseudomonadota</taxon>
        <taxon>Betaproteobacteria</taxon>
        <taxon>Burkholderiales</taxon>
        <taxon>Alcaligenaceae</taxon>
        <taxon>Jezberella</taxon>
    </lineage>
</organism>
<dbReference type="GO" id="GO:0004222">
    <property type="term" value="F:metalloendopeptidase activity"/>
    <property type="evidence" value="ECO:0007669"/>
    <property type="project" value="TreeGrafter"/>
</dbReference>
<dbReference type="Gene3D" id="2.70.70.10">
    <property type="entry name" value="Glucose Permease (Domain IIA)"/>
    <property type="match status" value="1"/>
</dbReference>
<feature type="domain" description="M23ase beta-sheet core" evidence="2">
    <location>
        <begin position="158"/>
        <end position="261"/>
    </location>
</feature>
<dbReference type="InterPro" id="IPR050570">
    <property type="entry name" value="Cell_wall_metabolism_enzyme"/>
</dbReference>
<comment type="caution">
    <text evidence="3">The sequence shown here is derived from an EMBL/GenBank/DDBJ whole genome shotgun (WGS) entry which is preliminary data.</text>
</comment>
<keyword evidence="4" id="KW-1185">Reference proteome</keyword>
<evidence type="ECO:0000256" key="1">
    <source>
        <dbReference type="SAM" id="SignalP"/>
    </source>
</evidence>
<feature type="signal peptide" evidence="1">
    <location>
        <begin position="1"/>
        <end position="21"/>
    </location>
</feature>
<evidence type="ECO:0000259" key="2">
    <source>
        <dbReference type="Pfam" id="PF01551"/>
    </source>
</evidence>
<keyword evidence="3" id="KW-0378">Hydrolase</keyword>
<dbReference type="CDD" id="cd12797">
    <property type="entry name" value="M23_peptidase"/>
    <property type="match status" value="1"/>
</dbReference>